<evidence type="ECO:0000256" key="3">
    <source>
        <dbReference type="ARBA" id="ARBA00022771"/>
    </source>
</evidence>
<dbReference type="PANTHER" id="PTHR46481:SF10">
    <property type="entry name" value="ZINC FINGER BED DOMAIN-CONTAINING PROTEIN 39"/>
    <property type="match status" value="1"/>
</dbReference>
<evidence type="ECO:0000256" key="5">
    <source>
        <dbReference type="ARBA" id="ARBA00023242"/>
    </source>
</evidence>
<dbReference type="GO" id="GO:0005634">
    <property type="term" value="C:nucleus"/>
    <property type="evidence" value="ECO:0007669"/>
    <property type="project" value="UniProtKB-SubCell"/>
</dbReference>
<organism evidence="7 8">
    <name type="scientific">Artemisia annua</name>
    <name type="common">Sweet wormwood</name>
    <dbReference type="NCBI Taxonomy" id="35608"/>
    <lineage>
        <taxon>Eukaryota</taxon>
        <taxon>Viridiplantae</taxon>
        <taxon>Streptophyta</taxon>
        <taxon>Embryophyta</taxon>
        <taxon>Tracheophyta</taxon>
        <taxon>Spermatophyta</taxon>
        <taxon>Magnoliopsida</taxon>
        <taxon>eudicotyledons</taxon>
        <taxon>Gunneridae</taxon>
        <taxon>Pentapetalae</taxon>
        <taxon>asterids</taxon>
        <taxon>campanulids</taxon>
        <taxon>Asterales</taxon>
        <taxon>Asteraceae</taxon>
        <taxon>Asteroideae</taxon>
        <taxon>Anthemideae</taxon>
        <taxon>Artemisiinae</taxon>
        <taxon>Artemisia</taxon>
    </lineage>
</organism>
<feature type="region of interest" description="Disordered" evidence="6">
    <location>
        <begin position="1"/>
        <end position="66"/>
    </location>
</feature>
<dbReference type="GO" id="GO:0008270">
    <property type="term" value="F:zinc ion binding"/>
    <property type="evidence" value="ECO:0007669"/>
    <property type="project" value="UniProtKB-KW"/>
</dbReference>
<comment type="caution">
    <text evidence="7">The sequence shown here is derived from an EMBL/GenBank/DDBJ whole genome shotgun (WGS) entry which is preliminary data.</text>
</comment>
<sequence>MQHGGVTNPFSPMHGSTLNPINPLQTVVDDHSSHSGNEYINLDDDTDATNNTNGDTSGKDTENYNGVDEPVDVDIGLYKPLPFIAPDAKYDANKMREAIANWIMVAEQPFSTVDDEMFVYMMKTANPLFERISRPTAKADCFKVYENEKKKLKDLTNVVSNISLTTDCWRSSHQKIEYMVITGHFIDQNWRLQKRVLGFVHVPPRTALDTAYGIYKCLKEWEIEGKIFSVSVDNASYSDKVVKPLKTNFSRVKKLLCV</sequence>
<evidence type="ECO:0000256" key="4">
    <source>
        <dbReference type="ARBA" id="ARBA00022833"/>
    </source>
</evidence>
<keyword evidence="3" id="KW-0863">Zinc-finger</keyword>
<evidence type="ECO:0000256" key="6">
    <source>
        <dbReference type="SAM" id="MobiDB-lite"/>
    </source>
</evidence>
<dbReference type="STRING" id="35608.A0A2U1KTK1"/>
<keyword evidence="5" id="KW-0539">Nucleus</keyword>
<comment type="subcellular location">
    <subcellularLocation>
        <location evidence="1">Nucleus</location>
    </subcellularLocation>
</comment>
<name>A0A2U1KTK1_ARTAN</name>
<keyword evidence="8" id="KW-1185">Reference proteome</keyword>
<dbReference type="AlphaFoldDB" id="A0A2U1KTK1"/>
<dbReference type="OrthoDB" id="2610923at2759"/>
<keyword evidence="4" id="KW-0862">Zinc</keyword>
<dbReference type="Proteomes" id="UP000245207">
    <property type="component" value="Unassembled WGS sequence"/>
</dbReference>
<evidence type="ECO:0000313" key="7">
    <source>
        <dbReference type="EMBL" id="PWA40078.1"/>
    </source>
</evidence>
<dbReference type="PANTHER" id="PTHR46481">
    <property type="entry name" value="ZINC FINGER BED DOMAIN-CONTAINING PROTEIN 4"/>
    <property type="match status" value="1"/>
</dbReference>
<reference evidence="7 8" key="1">
    <citation type="journal article" date="2018" name="Mol. Plant">
        <title>The genome of Artemisia annua provides insight into the evolution of Asteraceae family and artemisinin biosynthesis.</title>
        <authorList>
            <person name="Shen Q."/>
            <person name="Zhang L."/>
            <person name="Liao Z."/>
            <person name="Wang S."/>
            <person name="Yan T."/>
            <person name="Shi P."/>
            <person name="Liu M."/>
            <person name="Fu X."/>
            <person name="Pan Q."/>
            <person name="Wang Y."/>
            <person name="Lv Z."/>
            <person name="Lu X."/>
            <person name="Zhang F."/>
            <person name="Jiang W."/>
            <person name="Ma Y."/>
            <person name="Chen M."/>
            <person name="Hao X."/>
            <person name="Li L."/>
            <person name="Tang Y."/>
            <person name="Lv G."/>
            <person name="Zhou Y."/>
            <person name="Sun X."/>
            <person name="Brodelius P.E."/>
            <person name="Rose J.K.C."/>
            <person name="Tang K."/>
        </authorList>
    </citation>
    <scope>NUCLEOTIDE SEQUENCE [LARGE SCALE GENOMIC DNA]</scope>
    <source>
        <strain evidence="8">cv. Huhao1</strain>
        <tissue evidence="7">Leaf</tissue>
    </source>
</reference>
<proteinExistence type="predicted"/>
<feature type="compositionally biased region" description="Polar residues" evidence="6">
    <location>
        <begin position="8"/>
        <end position="25"/>
    </location>
</feature>
<keyword evidence="2" id="KW-0479">Metal-binding</keyword>
<gene>
    <name evidence="7" type="ORF">CTI12_AA566190</name>
</gene>
<evidence type="ECO:0000256" key="2">
    <source>
        <dbReference type="ARBA" id="ARBA00022723"/>
    </source>
</evidence>
<evidence type="ECO:0000313" key="8">
    <source>
        <dbReference type="Proteomes" id="UP000245207"/>
    </source>
</evidence>
<dbReference type="InterPro" id="IPR052035">
    <property type="entry name" value="ZnF_BED_domain_contain"/>
</dbReference>
<protein>
    <submittedName>
        <fullName evidence="7">Zinc finger BED domain-containing protein RICESLEEPER 2</fullName>
    </submittedName>
</protein>
<accession>A0A2U1KTK1</accession>
<evidence type="ECO:0000256" key="1">
    <source>
        <dbReference type="ARBA" id="ARBA00004123"/>
    </source>
</evidence>
<dbReference type="SUPFAM" id="SSF53098">
    <property type="entry name" value="Ribonuclease H-like"/>
    <property type="match status" value="1"/>
</dbReference>
<dbReference type="InterPro" id="IPR012337">
    <property type="entry name" value="RNaseH-like_sf"/>
</dbReference>
<dbReference type="EMBL" id="PKPP01014083">
    <property type="protein sequence ID" value="PWA40078.1"/>
    <property type="molecule type" value="Genomic_DNA"/>
</dbReference>